<dbReference type="InterPro" id="IPR054470">
    <property type="entry name" value="FIMAH_dom"/>
</dbReference>
<evidence type="ECO:0000259" key="2">
    <source>
        <dbReference type="Pfam" id="PF22888"/>
    </source>
</evidence>
<dbReference type="EMBL" id="JBHSTI010000002">
    <property type="protein sequence ID" value="MFC6236461.1"/>
    <property type="molecule type" value="Genomic_DNA"/>
</dbReference>
<protein>
    <submittedName>
        <fullName evidence="3">FIMAH domain-containing protein</fullName>
    </submittedName>
</protein>
<feature type="signal peptide" evidence="1">
    <location>
        <begin position="1"/>
        <end position="26"/>
    </location>
</feature>
<proteinExistence type="predicted"/>
<keyword evidence="1" id="KW-0732">Signal</keyword>
<feature type="chain" id="PRO_5046753662" evidence="1">
    <location>
        <begin position="27"/>
        <end position="795"/>
    </location>
</feature>
<name>A0ABW1SW16_9ACTN</name>
<sequence>MSATLIRRLLSMTSAAALAIAITGLAAPAATAEAPPTLTVDPVSDLVSGGSFTPGSDVSLWLNGVLVADSFTQIDPQCGDCGFFFQNPEVDIAIGDTVTVTAGVTVTYVVAPLVITSVSAAAIHGESAPDGATVVVTRDDDEATLEAQVVAGDWAVDLTPWQLGVGNAGTVVQTDEAGNSTSLAWSVPAFTADPGQDHVSGWGFGRPVTVTIGGVSWTGDRIEYEGDSFNVYFGPGPGSTEPDIVPGTTVTVTGPYASKSLTVVDLGLTGWDVAQNTLWGTTDDPDPNHALFLWVSRPDADTNLTVFADGGVWLADLGADGSGYELRINDRLEIAQVDADGDETQVHRVVAGPRFTVGLEVQEVVGLDWPLGQDVVLTVERAGTSVFSATTSPTAATEAYGGWLMTGEGGRVYFDLTKGPIQTVPGDVLTMSSGSVVKTQVIPSLTVDLPDYAADSVSGTADLPEDSFLTLSADTFWNGPPMHGLGSGGDWSWAFTTDQGTPDESTEYDITESSMPFVFATDADGDMTESHAPVPDVRVDPMADRVWASDFAGPTTLTITSGTTTYTGSADPTNVLTRGSWNLDMWVERTGNLPRPAVSLYDLAGVFDIRGGDHISVTDGVSTRELVVADITVDTANASTDVMSGHATQPLTLHMGDGEGGYWGYGVTPVDGQWSYWFEPGVFPNPPDGIPAGMHLQAVDGGTVVRVTATATPIEPSELVPTVQALHLKASTERALLATLQSAQRSYDRSKVKAGNASMEAFIIQVTKLSPKTIPTAAANQLVADARAVIAAHSG</sequence>
<dbReference type="InterPro" id="IPR006311">
    <property type="entry name" value="TAT_signal"/>
</dbReference>
<organism evidence="3 4">
    <name type="scientific">Longivirga aurantiaca</name>
    <dbReference type="NCBI Taxonomy" id="1837743"/>
    <lineage>
        <taxon>Bacteria</taxon>
        <taxon>Bacillati</taxon>
        <taxon>Actinomycetota</taxon>
        <taxon>Actinomycetes</taxon>
        <taxon>Sporichthyales</taxon>
        <taxon>Sporichthyaceae</taxon>
        <taxon>Longivirga</taxon>
    </lineage>
</organism>
<dbReference type="PROSITE" id="PS51318">
    <property type="entry name" value="TAT"/>
    <property type="match status" value="1"/>
</dbReference>
<accession>A0ABW1SW16</accession>
<dbReference type="Pfam" id="PF22888">
    <property type="entry name" value="FIMAH"/>
    <property type="match status" value="1"/>
</dbReference>
<dbReference type="RefSeq" id="WP_386763506.1">
    <property type="nucleotide sequence ID" value="NZ_JBHSTI010000002.1"/>
</dbReference>
<comment type="caution">
    <text evidence="3">The sequence shown here is derived from an EMBL/GenBank/DDBJ whole genome shotgun (WGS) entry which is preliminary data.</text>
</comment>
<evidence type="ECO:0000313" key="3">
    <source>
        <dbReference type="EMBL" id="MFC6236461.1"/>
    </source>
</evidence>
<dbReference type="Proteomes" id="UP001596138">
    <property type="component" value="Unassembled WGS sequence"/>
</dbReference>
<evidence type="ECO:0000313" key="4">
    <source>
        <dbReference type="Proteomes" id="UP001596138"/>
    </source>
</evidence>
<feature type="domain" description="FIMAH" evidence="2">
    <location>
        <begin position="727"/>
        <end position="791"/>
    </location>
</feature>
<keyword evidence="4" id="KW-1185">Reference proteome</keyword>
<reference evidence="4" key="1">
    <citation type="journal article" date="2019" name="Int. J. Syst. Evol. Microbiol.">
        <title>The Global Catalogue of Microorganisms (GCM) 10K type strain sequencing project: providing services to taxonomists for standard genome sequencing and annotation.</title>
        <authorList>
            <consortium name="The Broad Institute Genomics Platform"/>
            <consortium name="The Broad Institute Genome Sequencing Center for Infectious Disease"/>
            <person name="Wu L."/>
            <person name="Ma J."/>
        </authorList>
    </citation>
    <scope>NUCLEOTIDE SEQUENCE [LARGE SCALE GENOMIC DNA]</scope>
    <source>
        <strain evidence="4">CGMCC 4.7317</strain>
    </source>
</reference>
<gene>
    <name evidence="3" type="ORF">ACFQGU_01120</name>
</gene>
<evidence type="ECO:0000256" key="1">
    <source>
        <dbReference type="SAM" id="SignalP"/>
    </source>
</evidence>